<evidence type="ECO:0008006" key="3">
    <source>
        <dbReference type="Google" id="ProtNLM"/>
    </source>
</evidence>
<accession>A0A517X1W3</accession>
<dbReference type="AlphaFoldDB" id="A0A517X1W3"/>
<dbReference type="RefSeq" id="WP_145179275.1">
    <property type="nucleotide sequence ID" value="NZ_CP037422.1"/>
</dbReference>
<dbReference type="EMBL" id="CP037422">
    <property type="protein sequence ID" value="QDU11493.1"/>
    <property type="molecule type" value="Genomic_DNA"/>
</dbReference>
<proteinExistence type="predicted"/>
<dbReference type="Proteomes" id="UP000318384">
    <property type="component" value="Chromosome"/>
</dbReference>
<dbReference type="InterPro" id="IPR046125">
    <property type="entry name" value="DUF6122"/>
</dbReference>
<gene>
    <name evidence="1" type="ORF">V202x_49160</name>
</gene>
<keyword evidence="2" id="KW-1185">Reference proteome</keyword>
<reference evidence="1 2" key="1">
    <citation type="submission" date="2019-03" db="EMBL/GenBank/DDBJ databases">
        <title>Deep-cultivation of Planctomycetes and their phenomic and genomic characterization uncovers novel biology.</title>
        <authorList>
            <person name="Wiegand S."/>
            <person name="Jogler M."/>
            <person name="Boedeker C."/>
            <person name="Pinto D."/>
            <person name="Vollmers J."/>
            <person name="Rivas-Marin E."/>
            <person name="Kohn T."/>
            <person name="Peeters S.H."/>
            <person name="Heuer A."/>
            <person name="Rast P."/>
            <person name="Oberbeckmann S."/>
            <person name="Bunk B."/>
            <person name="Jeske O."/>
            <person name="Meyerdierks A."/>
            <person name="Storesund J.E."/>
            <person name="Kallscheuer N."/>
            <person name="Luecker S."/>
            <person name="Lage O.M."/>
            <person name="Pohl T."/>
            <person name="Merkel B.J."/>
            <person name="Hornburger P."/>
            <person name="Mueller R.-W."/>
            <person name="Bruemmer F."/>
            <person name="Labrenz M."/>
            <person name="Spormann A.M."/>
            <person name="Op den Camp H."/>
            <person name="Overmann J."/>
            <person name="Amann R."/>
            <person name="Jetten M.S.M."/>
            <person name="Mascher T."/>
            <person name="Medema M.H."/>
            <person name="Devos D.P."/>
            <person name="Kaster A.-K."/>
            <person name="Ovreas L."/>
            <person name="Rohde M."/>
            <person name="Galperin M.Y."/>
            <person name="Jogler C."/>
        </authorList>
    </citation>
    <scope>NUCLEOTIDE SEQUENCE [LARGE SCALE GENOMIC DNA]</scope>
    <source>
        <strain evidence="1 2">V202</strain>
    </source>
</reference>
<name>A0A517X1W3_9PLAN</name>
<dbReference type="OrthoDB" id="289051at2"/>
<evidence type="ECO:0000313" key="2">
    <source>
        <dbReference type="Proteomes" id="UP000318384"/>
    </source>
</evidence>
<dbReference type="Pfam" id="PF19617">
    <property type="entry name" value="DUF6122"/>
    <property type="match status" value="1"/>
</dbReference>
<sequence>MENVPDLIRHIIHYSCHLLVPFVIAKLFWKENWWKAGLIMLATMLIDVDHLLADPIFDPNRCSIGFHPLHTVWAGMVYLGLLAIPSWKWRAVAVGLLWHLCTDAIDCLLGGHCLFCSLPEYLYVMS</sequence>
<protein>
    <recommendedName>
        <fullName evidence="3">Inner membrane protein</fullName>
    </recommendedName>
</protein>
<organism evidence="1 2">
    <name type="scientific">Gimesia aquarii</name>
    <dbReference type="NCBI Taxonomy" id="2527964"/>
    <lineage>
        <taxon>Bacteria</taxon>
        <taxon>Pseudomonadati</taxon>
        <taxon>Planctomycetota</taxon>
        <taxon>Planctomycetia</taxon>
        <taxon>Planctomycetales</taxon>
        <taxon>Planctomycetaceae</taxon>
        <taxon>Gimesia</taxon>
    </lineage>
</organism>
<evidence type="ECO:0000313" key="1">
    <source>
        <dbReference type="EMBL" id="QDU11493.1"/>
    </source>
</evidence>